<dbReference type="Gene3D" id="3.40.109.10">
    <property type="entry name" value="NADH Oxidase"/>
    <property type="match status" value="1"/>
</dbReference>
<dbReference type="Pfam" id="PF00881">
    <property type="entry name" value="Nitroreductase"/>
    <property type="match status" value="1"/>
</dbReference>
<comment type="similarity">
    <text evidence="1">Belongs to the flavin oxidoreductase frp family.</text>
</comment>
<dbReference type="InterPro" id="IPR016446">
    <property type="entry name" value="Flavin_OxRdtase_Frp"/>
</dbReference>
<name>A0A081BPC6_9BACT</name>
<protein>
    <submittedName>
        <fullName evidence="6">Nitroreductase</fullName>
    </submittedName>
</protein>
<accession>A0A081BPC6</accession>
<dbReference type="Proteomes" id="UP000030700">
    <property type="component" value="Unassembled WGS sequence"/>
</dbReference>
<organism evidence="6">
    <name type="scientific">Candidatus Moduliflexus flocculans</name>
    <dbReference type="NCBI Taxonomy" id="1499966"/>
    <lineage>
        <taxon>Bacteria</taxon>
        <taxon>Candidatus Moduliflexota</taxon>
        <taxon>Candidatus Moduliflexia</taxon>
        <taxon>Candidatus Moduliflexales</taxon>
        <taxon>Candidatus Moduliflexaceae</taxon>
    </lineage>
</organism>
<reference evidence="6" key="1">
    <citation type="journal article" date="2015" name="PeerJ">
        <title>First genomic representation of candidate bacterial phylum KSB3 points to enhanced environmental sensing as a trigger of wastewater bulking.</title>
        <authorList>
            <person name="Sekiguchi Y."/>
            <person name="Ohashi A."/>
            <person name="Parks D.H."/>
            <person name="Yamauchi T."/>
            <person name="Tyson G.W."/>
            <person name="Hugenholtz P."/>
        </authorList>
    </citation>
    <scope>NUCLEOTIDE SEQUENCE [LARGE SCALE GENOMIC DNA]</scope>
</reference>
<evidence type="ECO:0000256" key="1">
    <source>
        <dbReference type="ARBA" id="ARBA00008366"/>
    </source>
</evidence>
<dbReference type="AlphaFoldDB" id="A0A081BPC6"/>
<dbReference type="SUPFAM" id="SSF55469">
    <property type="entry name" value="FMN-dependent nitroreductase-like"/>
    <property type="match status" value="1"/>
</dbReference>
<evidence type="ECO:0000259" key="5">
    <source>
        <dbReference type="Pfam" id="PF00881"/>
    </source>
</evidence>
<evidence type="ECO:0000313" key="6">
    <source>
        <dbReference type="EMBL" id="GAK52242.1"/>
    </source>
</evidence>
<dbReference type="STRING" id="1499966.U14_03493"/>
<evidence type="ECO:0000256" key="2">
    <source>
        <dbReference type="ARBA" id="ARBA00022630"/>
    </source>
</evidence>
<evidence type="ECO:0000256" key="3">
    <source>
        <dbReference type="ARBA" id="ARBA00022643"/>
    </source>
</evidence>
<keyword evidence="7" id="KW-1185">Reference proteome</keyword>
<keyword evidence="2" id="KW-0285">Flavoprotein</keyword>
<dbReference type="InterPro" id="IPR000415">
    <property type="entry name" value="Nitroreductase-like"/>
</dbReference>
<proteinExistence type="inferred from homology"/>
<sequence>MNQTLETLQNLRSIHGNFSERDISEQDLRTIIEASLRAANASARQGYSVIVVEDRDTMKKLCGYAGSKGLVFCADLTRIAAIAKHLNHPFDADGVPQFITSAVDAVLVAQTAVIAAKSLGIDSLITNGIHRGDMERVFTLLNLPEKHCFPVIMVVFGYPTKEPDHRQERWNGAGVVHYGVYHPLTTAQAEEMVRKYDDPEAHLGLSDTWKPKRLAHYWDWFFTVWVGSFAKATGKSQMAQILERIGFLFP</sequence>
<dbReference type="EMBL" id="DF820458">
    <property type="protein sequence ID" value="GAK52242.1"/>
    <property type="molecule type" value="Genomic_DNA"/>
</dbReference>
<dbReference type="InterPro" id="IPR029479">
    <property type="entry name" value="Nitroreductase"/>
</dbReference>
<dbReference type="PANTHER" id="PTHR43425">
    <property type="entry name" value="OXYGEN-INSENSITIVE NADPH NITROREDUCTASE"/>
    <property type="match status" value="1"/>
</dbReference>
<evidence type="ECO:0000256" key="4">
    <source>
        <dbReference type="ARBA" id="ARBA00023002"/>
    </source>
</evidence>
<feature type="domain" description="Nitroreductase" evidence="5">
    <location>
        <begin position="12"/>
        <end position="158"/>
    </location>
</feature>
<keyword evidence="4" id="KW-0560">Oxidoreductase</keyword>
<evidence type="ECO:0000313" key="7">
    <source>
        <dbReference type="Proteomes" id="UP000030700"/>
    </source>
</evidence>
<gene>
    <name evidence="6" type="ORF">U14_03493</name>
</gene>
<dbReference type="HOGENOM" id="CLU_070764_0_0_0"/>
<dbReference type="GO" id="GO:0016491">
    <property type="term" value="F:oxidoreductase activity"/>
    <property type="evidence" value="ECO:0007669"/>
    <property type="project" value="UniProtKB-KW"/>
</dbReference>
<keyword evidence="3" id="KW-0288">FMN</keyword>
<dbReference type="PANTHER" id="PTHR43425:SF2">
    <property type="entry name" value="OXYGEN-INSENSITIVE NADPH NITROREDUCTASE"/>
    <property type="match status" value="1"/>
</dbReference>